<reference evidence="19 20" key="1">
    <citation type="journal article" date="2016" name="Nat. Commun.">
        <title>Thousands of microbial genomes shed light on interconnected biogeochemical processes in an aquifer system.</title>
        <authorList>
            <person name="Anantharaman K."/>
            <person name="Brown C.T."/>
            <person name="Hug L.A."/>
            <person name="Sharon I."/>
            <person name="Castelle C.J."/>
            <person name="Probst A.J."/>
            <person name="Thomas B.C."/>
            <person name="Singh A."/>
            <person name="Wilkins M.J."/>
            <person name="Karaoz U."/>
            <person name="Brodie E.L."/>
            <person name="Williams K.H."/>
            <person name="Hubbard S.S."/>
            <person name="Banfield J.F."/>
        </authorList>
    </citation>
    <scope>NUCLEOTIDE SEQUENCE [LARGE SCALE GENOMIC DNA]</scope>
</reference>
<organism evidence="19 20">
    <name type="scientific">Candidatus Kaiserbacteria bacterium RIFCSPLOWO2_12_FULL_45_26</name>
    <dbReference type="NCBI Taxonomy" id="1798525"/>
    <lineage>
        <taxon>Bacteria</taxon>
        <taxon>Candidatus Kaiseribacteriota</taxon>
    </lineage>
</organism>
<dbReference type="Pfam" id="PF06831">
    <property type="entry name" value="H2TH"/>
    <property type="match status" value="1"/>
</dbReference>
<keyword evidence="9" id="KW-0862">Zinc</keyword>
<evidence type="ECO:0000256" key="16">
    <source>
        <dbReference type="PROSITE-ProRule" id="PRU00391"/>
    </source>
</evidence>
<dbReference type="NCBIfam" id="TIGR00577">
    <property type="entry name" value="fpg"/>
    <property type="match status" value="1"/>
</dbReference>
<evidence type="ECO:0000256" key="11">
    <source>
        <dbReference type="ARBA" id="ARBA00023204"/>
    </source>
</evidence>
<dbReference type="InterPro" id="IPR010663">
    <property type="entry name" value="Znf_FPG/IleRS"/>
</dbReference>
<protein>
    <submittedName>
        <fullName evidence="19">DNA-formamidopyrimidine glycosylase</fullName>
    </submittedName>
</protein>
<gene>
    <name evidence="19" type="ORF">A3G90_04250</name>
</gene>
<comment type="cofactor">
    <cofactor evidence="2">
        <name>Zn(2+)</name>
        <dbReference type="ChEBI" id="CHEBI:29105"/>
    </cofactor>
</comment>
<evidence type="ECO:0000256" key="7">
    <source>
        <dbReference type="ARBA" id="ARBA00022771"/>
    </source>
</evidence>
<dbReference type="SUPFAM" id="SSF57716">
    <property type="entry name" value="Glucocorticoid receptor-like (DNA-binding domain)"/>
    <property type="match status" value="1"/>
</dbReference>
<evidence type="ECO:0000256" key="1">
    <source>
        <dbReference type="ARBA" id="ARBA00001668"/>
    </source>
</evidence>
<dbReference type="GO" id="GO:0003684">
    <property type="term" value="F:damaged DNA binding"/>
    <property type="evidence" value="ECO:0007669"/>
    <property type="project" value="InterPro"/>
</dbReference>
<dbReference type="InterPro" id="IPR015886">
    <property type="entry name" value="H2TH_FPG"/>
</dbReference>
<proteinExistence type="inferred from homology"/>
<dbReference type="InterPro" id="IPR000214">
    <property type="entry name" value="Znf_DNA_glyclase/AP_lyase"/>
</dbReference>
<evidence type="ECO:0000256" key="6">
    <source>
        <dbReference type="ARBA" id="ARBA00022763"/>
    </source>
</evidence>
<keyword evidence="14" id="KW-0326">Glycosidase</keyword>
<sequence>MPELPEVESVRLQLLGKIVGKKITDVVVLHPKSTNHHPNFASLLVGKKIAHIDRVGKLMIFSFVKEPDFFLLGHLKMTGQFFFVQRKSIVGGGHSMSDTDSRDLPNKHTRISLHFSNGASLFFNDMRLFGYLKIATAGEVATARGRFGEEPIRADFDFDSFTEKLQRRGTSIKAALLDQSFVAGLGNIYVDEALFAAKIRPDRKANTLTAKEAKAVIKAGGKIMLHSIEVGGTTFQNFADTNGHAGNFTEHLKVFGKQGTLCPRCKKAKIQKTRVAGRGTHFCPNCQK</sequence>
<keyword evidence="6" id="KW-0227">DNA damage</keyword>
<keyword evidence="10" id="KW-0238">DNA-binding</keyword>
<evidence type="ECO:0000256" key="10">
    <source>
        <dbReference type="ARBA" id="ARBA00023125"/>
    </source>
</evidence>
<evidence type="ECO:0000259" key="18">
    <source>
        <dbReference type="PROSITE" id="PS51068"/>
    </source>
</evidence>
<evidence type="ECO:0000256" key="14">
    <source>
        <dbReference type="ARBA" id="ARBA00023295"/>
    </source>
</evidence>
<dbReference type="InterPro" id="IPR010979">
    <property type="entry name" value="Ribosomal_uS13-like_H2TH"/>
</dbReference>
<evidence type="ECO:0000256" key="15">
    <source>
        <dbReference type="ARBA" id="ARBA00044632"/>
    </source>
</evidence>
<dbReference type="GO" id="GO:0008270">
    <property type="term" value="F:zinc ion binding"/>
    <property type="evidence" value="ECO:0007669"/>
    <property type="project" value="UniProtKB-KW"/>
</dbReference>
<dbReference type="Gene3D" id="1.10.8.50">
    <property type="match status" value="1"/>
</dbReference>
<dbReference type="SUPFAM" id="SSF81624">
    <property type="entry name" value="N-terminal domain of MutM-like DNA repair proteins"/>
    <property type="match status" value="1"/>
</dbReference>
<feature type="domain" description="Formamidopyrimidine-DNA glycosylase catalytic" evidence="18">
    <location>
        <begin position="2"/>
        <end position="130"/>
    </location>
</feature>
<keyword evidence="5" id="KW-0479">Metal-binding</keyword>
<dbReference type="PROSITE" id="PS51068">
    <property type="entry name" value="FPG_CAT"/>
    <property type="match status" value="1"/>
</dbReference>
<keyword evidence="11" id="KW-0234">DNA repair</keyword>
<dbReference type="SMART" id="SM00898">
    <property type="entry name" value="Fapy_DNA_glyco"/>
    <property type="match status" value="1"/>
</dbReference>
<evidence type="ECO:0000256" key="3">
    <source>
        <dbReference type="ARBA" id="ARBA00009409"/>
    </source>
</evidence>
<dbReference type="SUPFAM" id="SSF46946">
    <property type="entry name" value="S13-like H2TH domain"/>
    <property type="match status" value="1"/>
</dbReference>
<dbReference type="InterPro" id="IPR020629">
    <property type="entry name" value="FPG_Glyclase"/>
</dbReference>
<evidence type="ECO:0000256" key="5">
    <source>
        <dbReference type="ARBA" id="ARBA00022723"/>
    </source>
</evidence>
<dbReference type="EMBL" id="MFMM01000001">
    <property type="protein sequence ID" value="OGG85238.1"/>
    <property type="molecule type" value="Genomic_DNA"/>
</dbReference>
<comment type="catalytic activity">
    <reaction evidence="15">
        <text>2'-deoxyribonucleotide-(2'-deoxyribose 5'-phosphate)-2'-deoxyribonucleotide-DNA = a 3'-end 2'-deoxyribonucleotide-(2,3-dehydro-2,3-deoxyribose 5'-phosphate)-DNA + a 5'-end 5'-phospho-2'-deoxyribonucleoside-DNA + H(+)</text>
        <dbReference type="Rhea" id="RHEA:66592"/>
        <dbReference type="Rhea" id="RHEA-COMP:13180"/>
        <dbReference type="Rhea" id="RHEA-COMP:16897"/>
        <dbReference type="Rhea" id="RHEA-COMP:17067"/>
        <dbReference type="ChEBI" id="CHEBI:15378"/>
        <dbReference type="ChEBI" id="CHEBI:136412"/>
        <dbReference type="ChEBI" id="CHEBI:157695"/>
        <dbReference type="ChEBI" id="CHEBI:167181"/>
        <dbReference type="EC" id="4.2.99.18"/>
    </reaction>
</comment>
<keyword evidence="12" id="KW-0456">Lyase</keyword>
<dbReference type="CDD" id="cd08966">
    <property type="entry name" value="EcFpg-like_N"/>
    <property type="match status" value="1"/>
</dbReference>
<evidence type="ECO:0000256" key="2">
    <source>
        <dbReference type="ARBA" id="ARBA00001947"/>
    </source>
</evidence>
<keyword evidence="7 16" id="KW-0863">Zinc-finger</keyword>
<accession>A0A1F6FHA6</accession>
<name>A0A1F6FHA6_9BACT</name>
<dbReference type="Pfam" id="PF01149">
    <property type="entry name" value="Fapy_DNA_glyco"/>
    <property type="match status" value="1"/>
</dbReference>
<dbReference type="STRING" id="1798525.A3G90_04250"/>
<comment type="catalytic activity">
    <reaction evidence="1">
        <text>Hydrolysis of DNA containing ring-opened 7-methylguanine residues, releasing 2,6-diamino-4-hydroxy-5-(N-methyl)formamidopyrimidine.</text>
        <dbReference type="EC" id="3.2.2.23"/>
    </reaction>
</comment>
<evidence type="ECO:0000313" key="20">
    <source>
        <dbReference type="Proteomes" id="UP000177325"/>
    </source>
</evidence>
<comment type="caution">
    <text evidence="19">The sequence shown here is derived from an EMBL/GenBank/DDBJ whole genome shotgun (WGS) entry which is preliminary data.</text>
</comment>
<evidence type="ECO:0000259" key="17">
    <source>
        <dbReference type="PROSITE" id="PS51066"/>
    </source>
</evidence>
<feature type="domain" description="FPG-type" evidence="17">
    <location>
        <begin position="253"/>
        <end position="288"/>
    </location>
</feature>
<evidence type="ECO:0000313" key="19">
    <source>
        <dbReference type="EMBL" id="OGG85238.1"/>
    </source>
</evidence>
<dbReference type="GO" id="GO:0140078">
    <property type="term" value="F:class I DNA-(apurinic or apyrimidinic site) endonuclease activity"/>
    <property type="evidence" value="ECO:0007669"/>
    <property type="project" value="UniProtKB-EC"/>
</dbReference>
<dbReference type="InterPro" id="IPR035937">
    <property type="entry name" value="FPG_N"/>
</dbReference>
<evidence type="ECO:0000256" key="8">
    <source>
        <dbReference type="ARBA" id="ARBA00022801"/>
    </source>
</evidence>
<dbReference type="InterPro" id="IPR012319">
    <property type="entry name" value="FPG_cat"/>
</dbReference>
<dbReference type="NCBIfam" id="NF002211">
    <property type="entry name" value="PRK01103.1"/>
    <property type="match status" value="1"/>
</dbReference>
<evidence type="ECO:0000256" key="12">
    <source>
        <dbReference type="ARBA" id="ARBA00023239"/>
    </source>
</evidence>
<dbReference type="SMART" id="SM01232">
    <property type="entry name" value="H2TH"/>
    <property type="match status" value="1"/>
</dbReference>
<evidence type="ECO:0000256" key="4">
    <source>
        <dbReference type="ARBA" id="ARBA00011245"/>
    </source>
</evidence>
<dbReference type="GO" id="GO:0006284">
    <property type="term" value="P:base-excision repair"/>
    <property type="evidence" value="ECO:0007669"/>
    <property type="project" value="InterPro"/>
</dbReference>
<dbReference type="Pfam" id="PF06827">
    <property type="entry name" value="zf-FPG_IleRS"/>
    <property type="match status" value="1"/>
</dbReference>
<dbReference type="Proteomes" id="UP000177325">
    <property type="component" value="Unassembled WGS sequence"/>
</dbReference>
<evidence type="ECO:0000256" key="9">
    <source>
        <dbReference type="ARBA" id="ARBA00022833"/>
    </source>
</evidence>
<keyword evidence="13" id="KW-0511">Multifunctional enzyme</keyword>
<dbReference type="GO" id="GO:0034039">
    <property type="term" value="F:8-oxo-7,8-dihydroguanine DNA N-glycosylase activity"/>
    <property type="evidence" value="ECO:0007669"/>
    <property type="project" value="TreeGrafter"/>
</dbReference>
<dbReference type="FunFam" id="1.10.8.50:FF:000003">
    <property type="entry name" value="Formamidopyrimidine-DNA glycosylase"/>
    <property type="match status" value="1"/>
</dbReference>
<dbReference type="PANTHER" id="PTHR22993:SF9">
    <property type="entry name" value="FORMAMIDOPYRIMIDINE-DNA GLYCOSYLASE"/>
    <property type="match status" value="1"/>
</dbReference>
<dbReference type="PROSITE" id="PS51066">
    <property type="entry name" value="ZF_FPG_2"/>
    <property type="match status" value="1"/>
</dbReference>
<keyword evidence="8" id="KW-0378">Hydrolase</keyword>
<comment type="subunit">
    <text evidence="4">Monomer.</text>
</comment>
<dbReference type="AlphaFoldDB" id="A0A1F6FHA6"/>
<dbReference type="Gene3D" id="3.20.190.10">
    <property type="entry name" value="MutM-like, N-terminal"/>
    <property type="match status" value="1"/>
</dbReference>
<dbReference type="PANTHER" id="PTHR22993">
    <property type="entry name" value="FORMAMIDOPYRIMIDINE-DNA GLYCOSYLASE"/>
    <property type="match status" value="1"/>
</dbReference>
<comment type="similarity">
    <text evidence="3">Belongs to the FPG family.</text>
</comment>
<evidence type="ECO:0000256" key="13">
    <source>
        <dbReference type="ARBA" id="ARBA00023268"/>
    </source>
</evidence>